<protein>
    <recommendedName>
        <fullName evidence="2">Homologous recombination OB-fold protein OB-fold domain-containing protein</fullName>
    </recommendedName>
</protein>
<dbReference type="AlphaFoldDB" id="A0A835BG17"/>
<feature type="region of interest" description="Disordered" evidence="1">
    <location>
        <begin position="30"/>
        <end position="80"/>
    </location>
</feature>
<evidence type="ECO:0000259" key="2">
    <source>
        <dbReference type="Pfam" id="PF15072"/>
    </source>
</evidence>
<reference evidence="3" key="1">
    <citation type="submission" date="2020-07" db="EMBL/GenBank/DDBJ databases">
        <title>Genome sequence and genetic diversity analysis of an under-domesticated orphan crop, white fonio (Digitaria exilis).</title>
        <authorList>
            <person name="Bennetzen J.L."/>
            <person name="Chen S."/>
            <person name="Ma X."/>
            <person name="Wang X."/>
            <person name="Yssel A.E.J."/>
            <person name="Chaluvadi S.R."/>
            <person name="Johnson M."/>
            <person name="Gangashetty P."/>
            <person name="Hamidou F."/>
            <person name="Sanogo M.D."/>
            <person name="Zwaenepoel A."/>
            <person name="Wallace J."/>
            <person name="Van De Peer Y."/>
            <person name="Van Deynze A."/>
        </authorList>
    </citation>
    <scope>NUCLEOTIDE SEQUENCE</scope>
    <source>
        <tissue evidence="3">Leaves</tissue>
    </source>
</reference>
<dbReference type="EMBL" id="JACEFO010001972">
    <property type="protein sequence ID" value="KAF8690608.1"/>
    <property type="molecule type" value="Genomic_DNA"/>
</dbReference>
<dbReference type="GO" id="GO:0000725">
    <property type="term" value="P:recombinational repair"/>
    <property type="evidence" value="ECO:0007669"/>
    <property type="project" value="InterPro"/>
</dbReference>
<dbReference type="InterPro" id="IPR058570">
    <property type="entry name" value="HROB_OB"/>
</dbReference>
<dbReference type="InterPro" id="IPR028045">
    <property type="entry name" value="HROB"/>
</dbReference>
<evidence type="ECO:0000313" key="3">
    <source>
        <dbReference type="EMBL" id="KAF8690608.1"/>
    </source>
</evidence>
<name>A0A835BG17_9POAL</name>
<dbReference type="Proteomes" id="UP000636709">
    <property type="component" value="Unassembled WGS sequence"/>
</dbReference>
<comment type="caution">
    <text evidence="3">The sequence shown here is derived from an EMBL/GenBank/DDBJ whole genome shotgun (WGS) entry which is preliminary data.</text>
</comment>
<dbReference type="OrthoDB" id="550780at2759"/>
<accession>A0A835BG17</accession>
<feature type="domain" description="Homologous recombination OB-fold protein OB-fold" evidence="2">
    <location>
        <begin position="110"/>
        <end position="165"/>
    </location>
</feature>
<keyword evidence="4" id="KW-1185">Reference proteome</keyword>
<organism evidence="3 4">
    <name type="scientific">Digitaria exilis</name>
    <dbReference type="NCBI Taxonomy" id="1010633"/>
    <lineage>
        <taxon>Eukaryota</taxon>
        <taxon>Viridiplantae</taxon>
        <taxon>Streptophyta</taxon>
        <taxon>Embryophyta</taxon>
        <taxon>Tracheophyta</taxon>
        <taxon>Spermatophyta</taxon>
        <taxon>Magnoliopsida</taxon>
        <taxon>Liliopsida</taxon>
        <taxon>Poales</taxon>
        <taxon>Poaceae</taxon>
        <taxon>PACMAD clade</taxon>
        <taxon>Panicoideae</taxon>
        <taxon>Panicodae</taxon>
        <taxon>Paniceae</taxon>
        <taxon>Anthephorinae</taxon>
        <taxon>Digitaria</taxon>
    </lineage>
</organism>
<dbReference type="Pfam" id="PF15072">
    <property type="entry name" value="HROB"/>
    <property type="match status" value="1"/>
</dbReference>
<dbReference type="PANTHER" id="PTHR14523">
    <property type="entry name" value="UNCHARACTERIZED PROTEIN C17ORF53 HOMOLOG"/>
    <property type="match status" value="1"/>
</dbReference>
<sequence>MAQLPPHAAAAWEEEAEWLDVDDSDIRLDAPAPSTISRPCATAPSHHLHVPEPASAVQDAMRRRLAASPPTSRGRAEAKAPDPDFLLPTWLCALRFLGKDRGWEQPGIKVAGVVTSCKPNGLGGLLVTLKDPSAAIAGSVHKKVLLEGNNAQDISVGCVIVLRKVLRKDCDSPSKPVISSNATERSEGSIDTIMMRLLGHERMIPHNNDMRVTEVSLQHQGISGLSNSTSTQVTLDCRTDGRALRNLNIPNIACAQSSLSERTVMFGDRCSAQASNNENLRRLFDSEKMLQISKKLKSDAALAGDNGETASSRIDTEDSYVLQRNMGTELGMAAQLNGQLSSIREPMEHQQSDFIAVNAGSAQPTKEHATTINGSLLNPKKALSVGSAEWTDEQLCQLLL</sequence>
<proteinExistence type="predicted"/>
<dbReference type="PANTHER" id="PTHR14523:SF1">
    <property type="entry name" value="HOMOLOGOUS RECOMBINATION OB-FOLD PROTEIN"/>
    <property type="match status" value="1"/>
</dbReference>
<evidence type="ECO:0000313" key="4">
    <source>
        <dbReference type="Proteomes" id="UP000636709"/>
    </source>
</evidence>
<gene>
    <name evidence="3" type="ORF">HU200_040978</name>
</gene>
<evidence type="ECO:0000256" key="1">
    <source>
        <dbReference type="SAM" id="MobiDB-lite"/>
    </source>
</evidence>